<dbReference type="RefSeq" id="WP_170923713.1">
    <property type="nucleotide sequence ID" value="NZ_FWXY01000004.1"/>
</dbReference>
<evidence type="ECO:0000313" key="3">
    <source>
        <dbReference type="Proteomes" id="UP000192418"/>
    </source>
</evidence>
<dbReference type="GO" id="GO:0003824">
    <property type="term" value="F:catalytic activity"/>
    <property type="evidence" value="ECO:0007669"/>
    <property type="project" value="InterPro"/>
</dbReference>
<dbReference type="InterPro" id="IPR029058">
    <property type="entry name" value="AB_hydrolase_fold"/>
</dbReference>
<dbReference type="Proteomes" id="UP000192418">
    <property type="component" value="Unassembled WGS sequence"/>
</dbReference>
<evidence type="ECO:0000259" key="1">
    <source>
        <dbReference type="Pfam" id="PF00561"/>
    </source>
</evidence>
<protein>
    <submittedName>
        <fullName evidence="2">Pimeloyl-ACP methyl ester carboxylesterase</fullName>
    </submittedName>
</protein>
<dbReference type="InterPro" id="IPR000639">
    <property type="entry name" value="Epox_hydrolase-like"/>
</dbReference>
<dbReference type="PANTHER" id="PTHR46438">
    <property type="entry name" value="ALPHA/BETA-HYDROLASES SUPERFAMILY PROTEIN"/>
    <property type="match status" value="1"/>
</dbReference>
<feature type="domain" description="AB hydrolase-1" evidence="1">
    <location>
        <begin position="37"/>
        <end position="263"/>
    </location>
</feature>
<proteinExistence type="predicted"/>
<keyword evidence="3" id="KW-1185">Reference proteome</keyword>
<evidence type="ECO:0000313" key="2">
    <source>
        <dbReference type="EMBL" id="SMC55701.1"/>
    </source>
</evidence>
<dbReference type="PRINTS" id="PR00412">
    <property type="entry name" value="EPOXHYDRLASE"/>
</dbReference>
<name>A0A1W2A5K1_9BACT</name>
<sequence>MRLREKIIKSMGASVEEKVVHVGSVKTHYLTAGKGKTILLLHGNNAAGAVSWYPVIGALATDFKVIAPDVVGYGESDKPFASYGRPYFVLWLKNFLDVLGLEKIDLVGNSQGGSIALQFTHDYPERVDKLVLADSGSLGNELPLGAVWGFIWNNTFPSLFSTRWLNRFLIHNTDKIDKNWTQYSLTLLRKLRSKLVFWLGAGKATRPISKEVLSKIHHKTLIIWGTEEKLFPISHAEKAHRFMPDAKIQLIEGAGHIPFFDQPDRFNNAVQQFLI</sequence>
<organism evidence="2 3">
    <name type="scientific">Desulfocicer vacuolatum DSM 3385</name>
    <dbReference type="NCBI Taxonomy" id="1121400"/>
    <lineage>
        <taxon>Bacteria</taxon>
        <taxon>Pseudomonadati</taxon>
        <taxon>Thermodesulfobacteriota</taxon>
        <taxon>Desulfobacteria</taxon>
        <taxon>Desulfobacterales</taxon>
        <taxon>Desulfobacteraceae</taxon>
        <taxon>Desulfocicer</taxon>
    </lineage>
</organism>
<dbReference type="STRING" id="1121400.SAMN02746065_104123"/>
<dbReference type="Pfam" id="PF00561">
    <property type="entry name" value="Abhydrolase_1"/>
    <property type="match status" value="1"/>
</dbReference>
<accession>A0A1W2A5K1</accession>
<dbReference type="InterPro" id="IPR000073">
    <property type="entry name" value="AB_hydrolase_1"/>
</dbReference>
<dbReference type="Gene3D" id="3.40.50.1820">
    <property type="entry name" value="alpha/beta hydrolase"/>
    <property type="match status" value="1"/>
</dbReference>
<dbReference type="EMBL" id="FWXY01000004">
    <property type="protein sequence ID" value="SMC55701.1"/>
    <property type="molecule type" value="Genomic_DNA"/>
</dbReference>
<reference evidence="2 3" key="1">
    <citation type="submission" date="2017-04" db="EMBL/GenBank/DDBJ databases">
        <authorList>
            <person name="Afonso C.L."/>
            <person name="Miller P.J."/>
            <person name="Scott M.A."/>
            <person name="Spackman E."/>
            <person name="Goraichik I."/>
            <person name="Dimitrov K.M."/>
            <person name="Suarez D.L."/>
            <person name="Swayne D.E."/>
        </authorList>
    </citation>
    <scope>NUCLEOTIDE SEQUENCE [LARGE SCALE GENOMIC DNA]</scope>
    <source>
        <strain evidence="2 3">DSM 3385</strain>
    </source>
</reference>
<gene>
    <name evidence="2" type="ORF">SAMN02746065_104123</name>
</gene>
<dbReference type="PANTHER" id="PTHR46438:SF11">
    <property type="entry name" value="LIPASE-RELATED"/>
    <property type="match status" value="1"/>
</dbReference>
<dbReference type="PRINTS" id="PR00111">
    <property type="entry name" value="ABHYDROLASE"/>
</dbReference>
<dbReference type="AlphaFoldDB" id="A0A1W2A5K1"/>
<dbReference type="SUPFAM" id="SSF53474">
    <property type="entry name" value="alpha/beta-Hydrolases"/>
    <property type="match status" value="1"/>
</dbReference>